<dbReference type="InterPro" id="IPR011991">
    <property type="entry name" value="ArsR-like_HTH"/>
</dbReference>
<accession>A0A5E4LM32</accession>
<dbReference type="InterPro" id="IPR036388">
    <property type="entry name" value="WH-like_DNA-bd_sf"/>
</dbReference>
<comment type="caution">
    <text evidence="2">The sequence shown here is derived from an EMBL/GenBank/DDBJ whole genome shotgun (WGS) entry which is preliminary data.</text>
</comment>
<dbReference type="Proteomes" id="UP000789941">
    <property type="component" value="Unassembled WGS sequence"/>
</dbReference>
<dbReference type="GO" id="GO:0003700">
    <property type="term" value="F:DNA-binding transcription factor activity"/>
    <property type="evidence" value="ECO:0007669"/>
    <property type="project" value="InterPro"/>
</dbReference>
<dbReference type="InterPro" id="IPR006454">
    <property type="entry name" value="S_layer_MJ"/>
</dbReference>
<organism evidence="2 3">
    <name type="scientific">Candidatus Bilamarchaeum dharawalense</name>
    <dbReference type="NCBI Taxonomy" id="2885759"/>
    <lineage>
        <taxon>Archaea</taxon>
        <taxon>Candidatus Micrarchaeota</taxon>
        <taxon>Candidatus Micrarchaeia</taxon>
        <taxon>Candidatus Anstonellales</taxon>
        <taxon>Candidatus Bilamarchaeaceae</taxon>
        <taxon>Candidatus Bilamarchaeum</taxon>
    </lineage>
</organism>
<dbReference type="InterPro" id="IPR002048">
    <property type="entry name" value="EF_hand_dom"/>
</dbReference>
<dbReference type="Pfam" id="PF12840">
    <property type="entry name" value="HTH_20"/>
    <property type="match status" value="1"/>
</dbReference>
<dbReference type="SMART" id="SM00418">
    <property type="entry name" value="HTH_ARSR"/>
    <property type="match status" value="1"/>
</dbReference>
<evidence type="ECO:0000313" key="2">
    <source>
        <dbReference type="EMBL" id="VVC02591.1"/>
    </source>
</evidence>
<dbReference type="Gene3D" id="1.10.10.10">
    <property type="entry name" value="Winged helix-like DNA-binding domain superfamily/Winged helix DNA-binding domain"/>
    <property type="match status" value="1"/>
</dbReference>
<protein>
    <recommendedName>
        <fullName evidence="1">EF-hand domain-containing protein</fullName>
    </recommendedName>
</protein>
<dbReference type="EMBL" id="CABMJJ010000001">
    <property type="protein sequence ID" value="VVC02591.1"/>
    <property type="molecule type" value="Genomic_DNA"/>
</dbReference>
<dbReference type="AlphaFoldDB" id="A0A5E4LM32"/>
<dbReference type="CDD" id="cd00090">
    <property type="entry name" value="HTH_ARSR"/>
    <property type="match status" value="1"/>
</dbReference>
<feature type="domain" description="EF-hand" evidence="1">
    <location>
        <begin position="264"/>
        <end position="291"/>
    </location>
</feature>
<dbReference type="SUPFAM" id="SSF46785">
    <property type="entry name" value="Winged helix' DNA-binding domain"/>
    <property type="match status" value="1"/>
</dbReference>
<name>A0A5E4LM32_9ARCH</name>
<dbReference type="InterPro" id="IPR001845">
    <property type="entry name" value="HTH_ArsR_DNA-bd_dom"/>
</dbReference>
<reference evidence="2 3" key="1">
    <citation type="submission" date="2019-08" db="EMBL/GenBank/DDBJ databases">
        <authorList>
            <person name="Vazquez-Campos X."/>
        </authorList>
    </citation>
    <scope>NUCLEOTIDE SEQUENCE [LARGE SCALE GENOMIC DNA]</scope>
    <source>
        <strain evidence="2">LFW-283_2</strain>
    </source>
</reference>
<evidence type="ECO:0000259" key="1">
    <source>
        <dbReference type="PROSITE" id="PS50222"/>
    </source>
</evidence>
<dbReference type="Pfam" id="PF05124">
    <property type="entry name" value="S_layer_C"/>
    <property type="match status" value="1"/>
</dbReference>
<proteinExistence type="predicted"/>
<evidence type="ECO:0000313" key="3">
    <source>
        <dbReference type="Proteomes" id="UP000789941"/>
    </source>
</evidence>
<dbReference type="GO" id="GO:0005509">
    <property type="term" value="F:calcium ion binding"/>
    <property type="evidence" value="ECO:0007669"/>
    <property type="project" value="InterPro"/>
</dbReference>
<gene>
    <name evidence="2" type="ORF">LFW2832_00096</name>
</gene>
<dbReference type="PROSITE" id="PS00018">
    <property type="entry name" value="EF_HAND_1"/>
    <property type="match status" value="1"/>
</dbReference>
<dbReference type="InterPro" id="IPR036390">
    <property type="entry name" value="WH_DNA-bd_sf"/>
</dbReference>
<dbReference type="PROSITE" id="PS50222">
    <property type="entry name" value="EF_HAND_2"/>
    <property type="match status" value="1"/>
</dbReference>
<dbReference type="InterPro" id="IPR022651">
    <property type="entry name" value="S_layer_C"/>
</dbReference>
<dbReference type="NCBIfam" id="TIGR01564">
    <property type="entry name" value="S_layer_MJ"/>
    <property type="match status" value="1"/>
</dbReference>
<dbReference type="InterPro" id="IPR018247">
    <property type="entry name" value="EF_Hand_1_Ca_BS"/>
</dbReference>
<sequence>MRVINDEGKTISCKEVKSLNAISEERIRILKFLGKQPAYAVEVAKEIGLPVQTTYYHIRVLEQAGLIGFVDYEEKNGGVAKRYATRSQSFALIIDDKGWKESTLPTKNIPNLLVPFVSHGFFDGLMVVGSPDPHGKHRARASELGMLELAMLIGGYAAPVFPIYKLDTQINEGDKGKNLILAGGPKVNTLVAEVNDKLPIKYARDYSEVYSTLTSKAYSGNIGIVELIKSPFAKGKYVLVVGGLNQHGTRAAVLALVKNIGEFENEDRIARVVEGFDEDGDGRVDVVEFLE</sequence>